<dbReference type="SUPFAM" id="SSF116734">
    <property type="entry name" value="DNA methylase specificity domain"/>
    <property type="match status" value="1"/>
</dbReference>
<dbReference type="InterPro" id="IPR051537">
    <property type="entry name" value="DNA_Adenine_Mtase"/>
</dbReference>
<keyword evidence="4" id="KW-0808">Transferase</keyword>
<dbReference type="InterPro" id="IPR029063">
    <property type="entry name" value="SAM-dependent_MTases_sf"/>
</dbReference>
<sequence length="378" mass="44064">MGVEGLFMEWIVKALKPNGKAFVVVPDGIFNRQNDKNLRQLILDNCFIDAIISLPLKTFFTTPKKTYILAITKKHNISQIQTDPVFTYLCSEIGESRDIYRFDIEQDDLKEAVNLFNAFKGSKKYFANINHDKRCKLQGIDKFKADINWCVENFFTEEEKIDLGFIEKTGFLYIKEFNELLNDTLFIISSNANIINESQNLEQIKYDTKQASIFFDLLPVSKKIQKKDLKDKYTVPTYSSQTTEYGFVGYAKDIMFNASSQTPLVTFGDHTRKFFIRNESFACLDNVKVLKLKQEYIGKIDIEYISFVWENLIPNLGYSRHWKVAKNIEIKIPITQTGEFDLQKQKEIAEKYRKIEEIKKNIKTELEKIENIKVDIGL</sequence>
<keyword evidence="3 10" id="KW-0489">Methyltransferase</keyword>
<dbReference type="AlphaFoldDB" id="A0A0F3QJC4"/>
<reference evidence="10 11" key="1">
    <citation type="submission" date="2015-02" db="EMBL/GenBank/DDBJ databases">
        <title>Genome Sequencing of Rickettsiales.</title>
        <authorList>
            <person name="Daugherty S.C."/>
            <person name="Su Q."/>
            <person name="Abolude K."/>
            <person name="Beier-Sexton M."/>
            <person name="Carlyon J.A."/>
            <person name="Carter R."/>
            <person name="Day N.P."/>
            <person name="Dumler S.J."/>
            <person name="Dyachenko V."/>
            <person name="Godinez A."/>
            <person name="Kurtti T.J."/>
            <person name="Lichay M."/>
            <person name="Mullins K.E."/>
            <person name="Ott S."/>
            <person name="Pappas-Brown V."/>
            <person name="Paris D.H."/>
            <person name="Patel P."/>
            <person name="Richards A.L."/>
            <person name="Sadzewicz L."/>
            <person name="Sears K."/>
            <person name="Seidman D."/>
            <person name="Sengamalay N."/>
            <person name="Stenos J."/>
            <person name="Tallon L.J."/>
            <person name="Vincent G."/>
            <person name="Fraser C.M."/>
            <person name="Munderloh U."/>
            <person name="Dunning-Hotopp J.C."/>
        </authorList>
    </citation>
    <scope>NUCLEOTIDE SEQUENCE [LARGE SCALE GENOMIC DNA]</scope>
    <source>
        <strain evidence="10 11">RML Mogi</strain>
    </source>
</reference>
<dbReference type="GO" id="GO:0003677">
    <property type="term" value="F:DNA binding"/>
    <property type="evidence" value="ECO:0007669"/>
    <property type="project" value="InterPro"/>
</dbReference>
<evidence type="ECO:0000256" key="2">
    <source>
        <dbReference type="ARBA" id="ARBA00011900"/>
    </source>
</evidence>
<evidence type="ECO:0000256" key="4">
    <source>
        <dbReference type="ARBA" id="ARBA00022679"/>
    </source>
</evidence>
<comment type="caution">
    <text evidence="10">The sequence shown here is derived from an EMBL/GenBank/DDBJ whole genome shotgun (WGS) entry which is preliminary data.</text>
</comment>
<name>A0A0F3QJC4_RICBE</name>
<keyword evidence="8" id="KW-0175">Coiled coil</keyword>
<dbReference type="Proteomes" id="UP000033689">
    <property type="component" value="Unassembled WGS sequence"/>
</dbReference>
<dbReference type="GO" id="GO:0008170">
    <property type="term" value="F:N-methyltransferase activity"/>
    <property type="evidence" value="ECO:0007669"/>
    <property type="project" value="InterPro"/>
</dbReference>
<keyword evidence="6" id="KW-0680">Restriction system</keyword>
<proteinExistence type="inferred from homology"/>
<comment type="similarity">
    <text evidence="1">Belongs to the N(4)/N(6)-methyltransferase family.</text>
</comment>
<evidence type="ECO:0000256" key="7">
    <source>
        <dbReference type="ARBA" id="ARBA00047942"/>
    </source>
</evidence>
<dbReference type="PANTHER" id="PTHR42933:SF3">
    <property type="entry name" value="TYPE I RESTRICTION ENZYME MJAVIII METHYLASE SUBUNIT"/>
    <property type="match status" value="1"/>
</dbReference>
<dbReference type="REBASE" id="619332">
    <property type="entry name" value="M.RbeMogiORF1278P"/>
</dbReference>
<evidence type="ECO:0000256" key="6">
    <source>
        <dbReference type="ARBA" id="ARBA00022747"/>
    </source>
</evidence>
<accession>A0A0F3QJC4</accession>
<dbReference type="GO" id="GO:0009307">
    <property type="term" value="P:DNA restriction-modification system"/>
    <property type="evidence" value="ECO:0007669"/>
    <property type="project" value="UniProtKB-KW"/>
</dbReference>
<evidence type="ECO:0000256" key="1">
    <source>
        <dbReference type="ARBA" id="ARBA00006594"/>
    </source>
</evidence>
<keyword evidence="5" id="KW-0949">S-adenosyl-L-methionine</keyword>
<dbReference type="SUPFAM" id="SSF53335">
    <property type="entry name" value="S-adenosyl-L-methionine-dependent methyltransferases"/>
    <property type="match status" value="1"/>
</dbReference>
<dbReference type="PATRIC" id="fig|1359194.3.peg.1301"/>
<gene>
    <name evidence="10" type="ORF">RBEMOGI_1278</name>
</gene>
<organism evidence="10 11">
    <name type="scientific">Rickettsia bellii str. RML Mogi</name>
    <dbReference type="NCBI Taxonomy" id="1359194"/>
    <lineage>
        <taxon>Bacteria</taxon>
        <taxon>Pseudomonadati</taxon>
        <taxon>Pseudomonadota</taxon>
        <taxon>Alphaproteobacteria</taxon>
        <taxon>Rickettsiales</taxon>
        <taxon>Rickettsiaceae</taxon>
        <taxon>Rickettsieae</taxon>
        <taxon>Rickettsia</taxon>
        <taxon>belli group</taxon>
    </lineage>
</organism>
<protein>
    <recommendedName>
        <fullName evidence="2">site-specific DNA-methyltransferase (adenine-specific)</fullName>
        <ecNumber evidence="2">2.1.1.72</ecNumber>
    </recommendedName>
</protein>
<evidence type="ECO:0000256" key="5">
    <source>
        <dbReference type="ARBA" id="ARBA00022691"/>
    </source>
</evidence>
<dbReference type="GO" id="GO:0009007">
    <property type="term" value="F:site-specific DNA-methyltransferase (adenine-specific) activity"/>
    <property type="evidence" value="ECO:0007669"/>
    <property type="project" value="UniProtKB-EC"/>
</dbReference>
<evidence type="ECO:0000256" key="8">
    <source>
        <dbReference type="SAM" id="Coils"/>
    </source>
</evidence>
<dbReference type="STRING" id="33990.A3306_02265"/>
<comment type="catalytic activity">
    <reaction evidence="7">
        <text>a 2'-deoxyadenosine in DNA + S-adenosyl-L-methionine = an N(6)-methyl-2'-deoxyadenosine in DNA + S-adenosyl-L-homocysteine + H(+)</text>
        <dbReference type="Rhea" id="RHEA:15197"/>
        <dbReference type="Rhea" id="RHEA-COMP:12418"/>
        <dbReference type="Rhea" id="RHEA-COMP:12419"/>
        <dbReference type="ChEBI" id="CHEBI:15378"/>
        <dbReference type="ChEBI" id="CHEBI:57856"/>
        <dbReference type="ChEBI" id="CHEBI:59789"/>
        <dbReference type="ChEBI" id="CHEBI:90615"/>
        <dbReference type="ChEBI" id="CHEBI:90616"/>
        <dbReference type="EC" id="2.1.1.72"/>
    </reaction>
</comment>
<evidence type="ECO:0000256" key="3">
    <source>
        <dbReference type="ARBA" id="ARBA00022603"/>
    </source>
</evidence>
<dbReference type="InterPro" id="IPR003356">
    <property type="entry name" value="DNA_methylase_A-5"/>
</dbReference>
<evidence type="ECO:0000313" key="10">
    <source>
        <dbReference type="EMBL" id="KJV92643.1"/>
    </source>
</evidence>
<feature type="coiled-coil region" evidence="8">
    <location>
        <begin position="348"/>
        <end position="375"/>
    </location>
</feature>
<evidence type="ECO:0000313" key="11">
    <source>
        <dbReference type="Proteomes" id="UP000033689"/>
    </source>
</evidence>
<dbReference type="PANTHER" id="PTHR42933">
    <property type="entry name" value="SLR6095 PROTEIN"/>
    <property type="match status" value="1"/>
</dbReference>
<dbReference type="EC" id="2.1.1.72" evidence="2"/>
<evidence type="ECO:0000259" key="9">
    <source>
        <dbReference type="Pfam" id="PF02384"/>
    </source>
</evidence>
<dbReference type="Gene3D" id="3.40.50.150">
    <property type="entry name" value="Vaccinia Virus protein VP39"/>
    <property type="match status" value="1"/>
</dbReference>
<dbReference type="EMBL" id="LAOJ01000001">
    <property type="protein sequence ID" value="KJV92643.1"/>
    <property type="molecule type" value="Genomic_DNA"/>
</dbReference>
<feature type="domain" description="DNA methylase adenine-specific" evidence="9">
    <location>
        <begin position="7"/>
        <end position="132"/>
    </location>
</feature>
<dbReference type="Pfam" id="PF02384">
    <property type="entry name" value="N6_Mtase"/>
    <property type="match status" value="1"/>
</dbReference>
<dbReference type="GO" id="GO:0032259">
    <property type="term" value="P:methylation"/>
    <property type="evidence" value="ECO:0007669"/>
    <property type="project" value="UniProtKB-KW"/>
</dbReference>